<dbReference type="Proteomes" id="UP000789595">
    <property type="component" value="Unassembled WGS sequence"/>
</dbReference>
<keyword evidence="3" id="KW-1185">Reference proteome</keyword>
<gene>
    <name evidence="1" type="ORF">PCAL00307_LOCUS825</name>
    <name evidence="2" type="ORF">PECAL_2P13160</name>
</gene>
<evidence type="ECO:0000313" key="1">
    <source>
        <dbReference type="EMBL" id="CAE0685391.1"/>
    </source>
</evidence>
<proteinExistence type="predicted"/>
<protein>
    <submittedName>
        <fullName evidence="1">Uncharacterized protein</fullName>
    </submittedName>
</protein>
<accession>A0A7S3ZJQ4</accession>
<organism evidence="1">
    <name type="scientific">Pelagomonas calceolata</name>
    <dbReference type="NCBI Taxonomy" id="35677"/>
    <lineage>
        <taxon>Eukaryota</taxon>
        <taxon>Sar</taxon>
        <taxon>Stramenopiles</taxon>
        <taxon>Ochrophyta</taxon>
        <taxon>Pelagophyceae</taxon>
        <taxon>Pelagomonadales</taxon>
        <taxon>Pelagomonadaceae</taxon>
        <taxon>Pelagomonas</taxon>
    </lineage>
</organism>
<evidence type="ECO:0000313" key="2">
    <source>
        <dbReference type="EMBL" id="CAH0368257.1"/>
    </source>
</evidence>
<dbReference type="EMBL" id="HBIW01000966">
    <property type="protein sequence ID" value="CAE0685391.1"/>
    <property type="molecule type" value="Transcribed_RNA"/>
</dbReference>
<sequence length="148" mass="16503">MSDAAARMETTYRERAKRLTEATEAQQGDPLALLEAERARRAREDAADDKRRRKLGLEGTLPIERRSDARPVARGLIDVRAIMDDCLRSRLPPPPEPPVINLEGARHAPTTEIAGYLQATKAAAKRSTKTIARRELREARRPASVSKL</sequence>
<reference evidence="1" key="1">
    <citation type="submission" date="2021-01" db="EMBL/GenBank/DDBJ databases">
        <authorList>
            <person name="Corre E."/>
            <person name="Pelletier E."/>
            <person name="Niang G."/>
            <person name="Scheremetjew M."/>
            <person name="Finn R."/>
            <person name="Kale V."/>
            <person name="Holt S."/>
            <person name="Cochrane G."/>
            <person name="Meng A."/>
            <person name="Brown T."/>
            <person name="Cohen L."/>
        </authorList>
    </citation>
    <scope>NUCLEOTIDE SEQUENCE</scope>
    <source>
        <strain evidence="1">CCMP1756</strain>
    </source>
</reference>
<evidence type="ECO:0000313" key="3">
    <source>
        <dbReference type="Proteomes" id="UP000789595"/>
    </source>
</evidence>
<reference evidence="2" key="2">
    <citation type="submission" date="2021-11" db="EMBL/GenBank/DDBJ databases">
        <authorList>
            <consortium name="Genoscope - CEA"/>
            <person name="William W."/>
        </authorList>
    </citation>
    <scope>NUCLEOTIDE SEQUENCE</scope>
</reference>
<dbReference type="EMBL" id="CAKKNE010000002">
    <property type="protein sequence ID" value="CAH0368257.1"/>
    <property type="molecule type" value="Genomic_DNA"/>
</dbReference>
<name>A0A7S3ZJQ4_9STRA</name>
<dbReference type="AlphaFoldDB" id="A0A7S3ZJQ4"/>